<evidence type="ECO:0000313" key="3">
    <source>
        <dbReference type="Proteomes" id="UP000002007"/>
    </source>
</evidence>
<keyword evidence="1" id="KW-0812">Transmembrane</keyword>
<keyword evidence="3" id="KW-1185">Reference proteome</keyword>
<dbReference type="Proteomes" id="UP000002007">
    <property type="component" value="Chromosome"/>
</dbReference>
<name>A9WL20_RENSM</name>
<protein>
    <submittedName>
        <fullName evidence="2">Hypothetical membrane protein</fullName>
    </submittedName>
</protein>
<dbReference type="Pfam" id="PF04341">
    <property type="entry name" value="DUF485"/>
    <property type="match status" value="1"/>
</dbReference>
<keyword evidence="1" id="KW-0472">Membrane</keyword>
<dbReference type="HOGENOM" id="CLU_123372_1_0_11"/>
<dbReference type="InterPro" id="IPR007436">
    <property type="entry name" value="DUF485"/>
</dbReference>
<feature type="transmembrane region" description="Helical" evidence="1">
    <location>
        <begin position="90"/>
        <end position="116"/>
    </location>
</feature>
<dbReference type="KEGG" id="rsa:RSal33209_0540"/>
<reference evidence="3" key="1">
    <citation type="journal article" date="2008" name="J. Bacteriol.">
        <title>Genome sequence of the fish pathogen Renibacterium salmoninarum suggests reductive evolution away from an environmental Arthrobacter ancestor.</title>
        <authorList>
            <person name="Wiens G.D."/>
            <person name="Rockey D.D."/>
            <person name="Wu Z."/>
            <person name="Chang J."/>
            <person name="Levy R."/>
            <person name="Crane S."/>
            <person name="Chen D.S."/>
            <person name="Capri G.R."/>
            <person name="Burnett J.R."/>
            <person name="Sudheesh P.S."/>
            <person name="Schipma M.J."/>
            <person name="Burd H."/>
            <person name="Bhattacharyya A."/>
            <person name="Rhodes L.D."/>
            <person name="Kaul R."/>
            <person name="Strom M.S."/>
        </authorList>
    </citation>
    <scope>NUCLEOTIDE SEQUENCE [LARGE SCALE GENOMIC DNA]</scope>
    <source>
        <strain evidence="3">ATCC 33209 / DSM 20767 / JCM 11484 / NBRC 15589 / NCIMB 2235</strain>
    </source>
</reference>
<dbReference type="EMBL" id="CP000910">
    <property type="protein sequence ID" value="ABY22289.1"/>
    <property type="molecule type" value="Genomic_DNA"/>
</dbReference>
<dbReference type="STRING" id="288705.RSal33209_0540"/>
<sequence>MLRRLTTLRKSEVPHTFIVKGDMMDQPTPPADPVSVPSADLVGIQRDERFQKLRRKHRNFVFPMAIAFLLWYFLYVLLADYAHDFMSIKVWGSINIGLIFGLLQFVTTFGITTWYVMYSNRKLDPVATEIREEIESGKGDIS</sequence>
<feature type="transmembrane region" description="Helical" evidence="1">
    <location>
        <begin position="60"/>
        <end position="78"/>
    </location>
</feature>
<evidence type="ECO:0000256" key="1">
    <source>
        <dbReference type="SAM" id="Phobius"/>
    </source>
</evidence>
<dbReference type="eggNOG" id="COG3162">
    <property type="taxonomic scope" value="Bacteria"/>
</dbReference>
<organism evidence="2 3">
    <name type="scientific">Renibacterium salmoninarum (strain ATCC 33209 / DSM 20767 / JCM 11484 / NBRC 15589 / NCIMB 2235)</name>
    <dbReference type="NCBI Taxonomy" id="288705"/>
    <lineage>
        <taxon>Bacteria</taxon>
        <taxon>Bacillati</taxon>
        <taxon>Actinomycetota</taxon>
        <taxon>Actinomycetes</taxon>
        <taxon>Micrococcales</taxon>
        <taxon>Micrococcaceae</taxon>
        <taxon>Renibacterium</taxon>
    </lineage>
</organism>
<dbReference type="AlphaFoldDB" id="A9WL20"/>
<proteinExistence type="predicted"/>
<accession>A9WL20</accession>
<evidence type="ECO:0000313" key="2">
    <source>
        <dbReference type="EMBL" id="ABY22289.1"/>
    </source>
</evidence>
<dbReference type="PANTHER" id="PTHR38441">
    <property type="entry name" value="INTEGRAL MEMBRANE PROTEIN-RELATED"/>
    <property type="match status" value="1"/>
</dbReference>
<dbReference type="PANTHER" id="PTHR38441:SF1">
    <property type="entry name" value="MEMBRANE PROTEIN"/>
    <property type="match status" value="1"/>
</dbReference>
<gene>
    <name evidence="2" type="ordered locus">RSal33209_0540</name>
</gene>
<keyword evidence="1" id="KW-1133">Transmembrane helix</keyword>